<dbReference type="PANTHER" id="PTHR11929:SF194">
    <property type="entry name" value="ALPHA-(1,3)-FUCOSYLTRANSFERASE 10"/>
    <property type="match status" value="1"/>
</dbReference>
<dbReference type="InterPro" id="IPR001503">
    <property type="entry name" value="Glyco_trans_10"/>
</dbReference>
<dbReference type="InterPro" id="IPR011990">
    <property type="entry name" value="TPR-like_helical_dom_sf"/>
</dbReference>
<protein>
    <submittedName>
        <fullName evidence="5">Glycosyltransferase family 10 (Fucosyltransferase) C-term</fullName>
    </submittedName>
</protein>
<dbReference type="EMBL" id="FXAK01000004">
    <property type="protein sequence ID" value="SMF43369.1"/>
    <property type="molecule type" value="Genomic_DNA"/>
</dbReference>
<feature type="domain" description="Fucosyltransferase C-terminal" evidence="4">
    <location>
        <begin position="267"/>
        <end position="368"/>
    </location>
</feature>
<dbReference type="OrthoDB" id="9791032at2"/>
<dbReference type="InterPro" id="IPR038577">
    <property type="entry name" value="GT10-like_C_sf"/>
</dbReference>
<dbReference type="Gene3D" id="3.40.50.11660">
    <property type="entry name" value="Glycosyl transferase family 10, C-terminal domain"/>
    <property type="match status" value="1"/>
</dbReference>
<sequence length="443" mass="50150">MRQRLQFTAPGQFETLLRQCVHRLSVDPADANQWFILAQGLEGARRDGQALRLARRAMVLLPGQPVLLRFVAALSKRLNRLDEAKGCYGEIARLLPGDEEARVELAEIESRQRILNAPLRVRAEPKRAPSEPITVNLLYKWWDQPWLRQTPGGTGRWGNHQFVANREGGQSDWVVVYEDLDRPRTVTCRPGKLVLATGEPPSLSRYSRGYLDQFDLVVTAHEDLVHPRVLLSQVPLPWHIGLFGPEAWPGSGPIDYDLLSGVTGMDKAFAVSAIVSDKALTQGHLARADFLRRLKALMGDTLHLYGRGYCEVANKWSAIAPYKFHLCIENYQSDHYWTEKLSDAYLGWSIPIYHGCTKIREAFDPSTFCGIDIRDPEASYRRIMDFMEMHRDTDVSALLARQRAAVLNGHNMFNRLAEICADAAGDGWRQVTLHPEISFQKGR</sequence>
<evidence type="ECO:0000259" key="4">
    <source>
        <dbReference type="Pfam" id="PF00852"/>
    </source>
</evidence>
<accession>A0A1X7F004</accession>
<dbReference type="GO" id="GO:0008417">
    <property type="term" value="F:fucosyltransferase activity"/>
    <property type="evidence" value="ECO:0007669"/>
    <property type="project" value="InterPro"/>
</dbReference>
<dbReference type="STRING" id="286727.SAMN02982917_2215"/>
<reference evidence="5 6" key="1">
    <citation type="submission" date="2017-04" db="EMBL/GenBank/DDBJ databases">
        <authorList>
            <person name="Afonso C.L."/>
            <person name="Miller P.J."/>
            <person name="Scott M.A."/>
            <person name="Spackman E."/>
            <person name="Goraichik I."/>
            <person name="Dimitrov K.M."/>
            <person name="Suarez D.L."/>
            <person name="Swayne D.E."/>
        </authorList>
    </citation>
    <scope>NUCLEOTIDE SEQUENCE [LARGE SCALE GENOMIC DNA]</scope>
    <source>
        <strain evidence="5 6">A2P</strain>
    </source>
</reference>
<dbReference type="GO" id="GO:0016020">
    <property type="term" value="C:membrane"/>
    <property type="evidence" value="ECO:0007669"/>
    <property type="project" value="InterPro"/>
</dbReference>
<dbReference type="InterPro" id="IPR055270">
    <property type="entry name" value="Glyco_tran_10_C"/>
</dbReference>
<proteinExistence type="inferred from homology"/>
<dbReference type="AlphaFoldDB" id="A0A1X7F004"/>
<evidence type="ECO:0000256" key="1">
    <source>
        <dbReference type="ARBA" id="ARBA00008919"/>
    </source>
</evidence>
<evidence type="ECO:0000256" key="3">
    <source>
        <dbReference type="ARBA" id="ARBA00022679"/>
    </source>
</evidence>
<dbReference type="SUPFAM" id="SSF53756">
    <property type="entry name" value="UDP-Glycosyltransferase/glycogen phosphorylase"/>
    <property type="match status" value="1"/>
</dbReference>
<keyword evidence="3 5" id="KW-0808">Transferase</keyword>
<evidence type="ECO:0000313" key="6">
    <source>
        <dbReference type="Proteomes" id="UP000192936"/>
    </source>
</evidence>
<dbReference type="RefSeq" id="WP_085085159.1">
    <property type="nucleotide sequence ID" value="NZ_FXAK01000004.1"/>
</dbReference>
<dbReference type="SUPFAM" id="SSF48452">
    <property type="entry name" value="TPR-like"/>
    <property type="match status" value="1"/>
</dbReference>
<dbReference type="PANTHER" id="PTHR11929">
    <property type="entry name" value="ALPHA- 1,3 -FUCOSYLTRANSFERASE"/>
    <property type="match status" value="1"/>
</dbReference>
<comment type="similarity">
    <text evidence="1">Belongs to the glycosyltransferase 10 family.</text>
</comment>
<evidence type="ECO:0000256" key="2">
    <source>
        <dbReference type="ARBA" id="ARBA00022676"/>
    </source>
</evidence>
<organism evidence="5 6">
    <name type="scientific">Azospirillum oryzae</name>
    <dbReference type="NCBI Taxonomy" id="286727"/>
    <lineage>
        <taxon>Bacteria</taxon>
        <taxon>Pseudomonadati</taxon>
        <taxon>Pseudomonadota</taxon>
        <taxon>Alphaproteobacteria</taxon>
        <taxon>Rhodospirillales</taxon>
        <taxon>Azospirillaceae</taxon>
        <taxon>Azospirillum</taxon>
    </lineage>
</organism>
<dbReference type="Pfam" id="PF00852">
    <property type="entry name" value="Glyco_transf_10"/>
    <property type="match status" value="1"/>
</dbReference>
<dbReference type="Proteomes" id="UP000192936">
    <property type="component" value="Unassembled WGS sequence"/>
</dbReference>
<evidence type="ECO:0000313" key="5">
    <source>
        <dbReference type="EMBL" id="SMF43369.1"/>
    </source>
</evidence>
<keyword evidence="2 5" id="KW-0328">Glycosyltransferase</keyword>
<gene>
    <name evidence="5" type="ORF">SAMN02982917_2215</name>
</gene>
<dbReference type="Gene3D" id="1.25.40.10">
    <property type="entry name" value="Tetratricopeptide repeat domain"/>
    <property type="match status" value="1"/>
</dbReference>
<name>A0A1X7F004_9PROT</name>